<protein>
    <recommendedName>
        <fullName evidence="4">Lipoprotein</fullName>
    </recommendedName>
</protein>
<name>A0ABU7RZM6_9ACTN</name>
<sequence length="155" mass="16036">MIRNRLVSVSAVTSALLVVTACGGPTPEAGAPPQPTPSATTPALELSDREACTRAVRSAMAAARLVRALRDDQYDVSTMDAAALEQAITEMKTVLPHLPEEAATDALAAIIGPLEELATMVGSGGGGTFTPSASYVQANADIFTICVRYTTDRTS</sequence>
<comment type="caution">
    <text evidence="2">The sequence shown here is derived from an EMBL/GenBank/DDBJ whole genome shotgun (WGS) entry which is preliminary data.</text>
</comment>
<dbReference type="EMBL" id="JAZGQK010000021">
    <property type="protein sequence ID" value="MEE6261654.1"/>
    <property type="molecule type" value="Genomic_DNA"/>
</dbReference>
<reference evidence="2 3" key="1">
    <citation type="submission" date="2024-01" db="EMBL/GenBank/DDBJ databases">
        <title>Genome insights into Plantactinospora sonchi sp. nov.</title>
        <authorList>
            <person name="Wang L."/>
        </authorList>
    </citation>
    <scope>NUCLEOTIDE SEQUENCE [LARGE SCALE GENOMIC DNA]</scope>
    <source>
        <strain evidence="2 3">NEAU-QY2</strain>
    </source>
</reference>
<feature type="chain" id="PRO_5045884249" description="Lipoprotein" evidence="1">
    <location>
        <begin position="24"/>
        <end position="155"/>
    </location>
</feature>
<proteinExistence type="predicted"/>
<evidence type="ECO:0000256" key="1">
    <source>
        <dbReference type="SAM" id="SignalP"/>
    </source>
</evidence>
<evidence type="ECO:0000313" key="3">
    <source>
        <dbReference type="Proteomes" id="UP001332243"/>
    </source>
</evidence>
<organism evidence="2 3">
    <name type="scientific">Plantactinospora sonchi</name>
    <dbReference type="NCBI Taxonomy" id="1544735"/>
    <lineage>
        <taxon>Bacteria</taxon>
        <taxon>Bacillati</taxon>
        <taxon>Actinomycetota</taxon>
        <taxon>Actinomycetes</taxon>
        <taxon>Micromonosporales</taxon>
        <taxon>Micromonosporaceae</taxon>
        <taxon>Plantactinospora</taxon>
    </lineage>
</organism>
<keyword evidence="3" id="KW-1185">Reference proteome</keyword>
<evidence type="ECO:0000313" key="2">
    <source>
        <dbReference type="EMBL" id="MEE6261654.1"/>
    </source>
</evidence>
<accession>A0ABU7RZM6</accession>
<keyword evidence="1" id="KW-0732">Signal</keyword>
<dbReference type="RefSeq" id="WP_331216732.1">
    <property type="nucleotide sequence ID" value="NZ_JAZGQK010000021.1"/>
</dbReference>
<evidence type="ECO:0008006" key="4">
    <source>
        <dbReference type="Google" id="ProtNLM"/>
    </source>
</evidence>
<gene>
    <name evidence="2" type="ORF">V1633_24530</name>
</gene>
<feature type="signal peptide" evidence="1">
    <location>
        <begin position="1"/>
        <end position="23"/>
    </location>
</feature>
<dbReference type="Proteomes" id="UP001332243">
    <property type="component" value="Unassembled WGS sequence"/>
</dbReference>
<dbReference type="PROSITE" id="PS51257">
    <property type="entry name" value="PROKAR_LIPOPROTEIN"/>
    <property type="match status" value="1"/>
</dbReference>